<protein>
    <recommendedName>
        <fullName evidence="6">Peptidase S54 rhomboid domain-containing protein</fullName>
    </recommendedName>
</protein>
<dbReference type="GO" id="GO:0016020">
    <property type="term" value="C:membrane"/>
    <property type="evidence" value="ECO:0007669"/>
    <property type="project" value="UniProtKB-SubCell"/>
</dbReference>
<keyword evidence="2 5" id="KW-0812">Transmembrane</keyword>
<evidence type="ECO:0000259" key="6">
    <source>
        <dbReference type="Pfam" id="PF01694"/>
    </source>
</evidence>
<feature type="transmembrane region" description="Helical" evidence="5">
    <location>
        <begin position="136"/>
        <end position="155"/>
    </location>
</feature>
<organism evidence="7">
    <name type="scientific">hydrothermal vent metagenome</name>
    <dbReference type="NCBI Taxonomy" id="652676"/>
    <lineage>
        <taxon>unclassified sequences</taxon>
        <taxon>metagenomes</taxon>
        <taxon>ecological metagenomes</taxon>
    </lineage>
</organism>
<dbReference type="EMBL" id="UOEX01000324">
    <property type="protein sequence ID" value="VAW40212.1"/>
    <property type="molecule type" value="Genomic_DNA"/>
</dbReference>
<feature type="transmembrane region" description="Helical" evidence="5">
    <location>
        <begin position="104"/>
        <end position="124"/>
    </location>
</feature>
<feature type="non-terminal residue" evidence="7">
    <location>
        <position position="1"/>
    </location>
</feature>
<feature type="transmembrane region" description="Helical" evidence="5">
    <location>
        <begin position="23"/>
        <end position="42"/>
    </location>
</feature>
<feature type="transmembrane region" description="Helical" evidence="5">
    <location>
        <begin position="54"/>
        <end position="73"/>
    </location>
</feature>
<dbReference type="InterPro" id="IPR035952">
    <property type="entry name" value="Rhomboid-like_sf"/>
</dbReference>
<reference evidence="7" key="1">
    <citation type="submission" date="2018-06" db="EMBL/GenBank/DDBJ databases">
        <authorList>
            <person name="Zhirakovskaya E."/>
        </authorList>
    </citation>
    <scope>NUCLEOTIDE SEQUENCE</scope>
</reference>
<feature type="transmembrane region" description="Helical" evidence="5">
    <location>
        <begin position="80"/>
        <end position="98"/>
    </location>
</feature>
<evidence type="ECO:0000256" key="1">
    <source>
        <dbReference type="ARBA" id="ARBA00004141"/>
    </source>
</evidence>
<keyword evidence="3 5" id="KW-1133">Transmembrane helix</keyword>
<evidence type="ECO:0000256" key="3">
    <source>
        <dbReference type="ARBA" id="ARBA00022989"/>
    </source>
</evidence>
<evidence type="ECO:0000256" key="4">
    <source>
        <dbReference type="ARBA" id="ARBA00023136"/>
    </source>
</evidence>
<evidence type="ECO:0000313" key="7">
    <source>
        <dbReference type="EMBL" id="VAW40212.1"/>
    </source>
</evidence>
<proteinExistence type="predicted"/>
<dbReference type="InterPro" id="IPR022764">
    <property type="entry name" value="Peptidase_S54_rhomboid_dom"/>
</dbReference>
<dbReference type="GO" id="GO:0004252">
    <property type="term" value="F:serine-type endopeptidase activity"/>
    <property type="evidence" value="ECO:0007669"/>
    <property type="project" value="InterPro"/>
</dbReference>
<dbReference type="AlphaFoldDB" id="A0A3B0VMB6"/>
<name>A0A3B0VMB6_9ZZZZ</name>
<evidence type="ECO:0000256" key="2">
    <source>
        <dbReference type="ARBA" id="ARBA00022692"/>
    </source>
</evidence>
<sequence>DINHLLGNVTIGALVMYYLAQEIGGGAACLLAVVVGAAANLGNTLFQADYYQSLGFSTSVFAMIGAMAGLRLIRGRGLKAALGPLGAGLALLAMLGMGGRHTDVGAHAWGLALGVPAGVVCRLFRNRPLSAPWSDWQSLWGLSVLLIVAGAWYLAWP</sequence>
<comment type="subcellular location">
    <subcellularLocation>
        <location evidence="1">Membrane</location>
        <topology evidence="1">Multi-pass membrane protein</topology>
    </subcellularLocation>
</comment>
<dbReference type="Pfam" id="PF01694">
    <property type="entry name" value="Rhomboid"/>
    <property type="match status" value="1"/>
</dbReference>
<keyword evidence="4 5" id="KW-0472">Membrane</keyword>
<dbReference type="Gene3D" id="1.20.1540.10">
    <property type="entry name" value="Rhomboid-like"/>
    <property type="match status" value="1"/>
</dbReference>
<gene>
    <name evidence="7" type="ORF">MNBD_DELTA03-1400</name>
</gene>
<accession>A0A3B0VMB6</accession>
<evidence type="ECO:0000256" key="5">
    <source>
        <dbReference type="SAM" id="Phobius"/>
    </source>
</evidence>
<feature type="domain" description="Peptidase S54 rhomboid" evidence="6">
    <location>
        <begin position="2"/>
        <end position="121"/>
    </location>
</feature>
<dbReference type="SUPFAM" id="SSF144091">
    <property type="entry name" value="Rhomboid-like"/>
    <property type="match status" value="1"/>
</dbReference>